<evidence type="ECO:0000313" key="2">
    <source>
        <dbReference type="EMBL" id="MBR7745221.1"/>
    </source>
</evidence>
<proteinExistence type="predicted"/>
<dbReference type="GO" id="GO:0016787">
    <property type="term" value="F:hydrolase activity"/>
    <property type="evidence" value="ECO:0007669"/>
    <property type="project" value="InterPro"/>
</dbReference>
<evidence type="ECO:0000313" key="3">
    <source>
        <dbReference type="Proteomes" id="UP000680158"/>
    </source>
</evidence>
<dbReference type="Proteomes" id="UP000680158">
    <property type="component" value="Unassembled WGS sequence"/>
</dbReference>
<dbReference type="PIRSF" id="PIRSF036446">
    <property type="entry name" value="Phosphoesterase_HI0762_prd"/>
    <property type="match status" value="1"/>
</dbReference>
<name>A0A941I2D3_9BURK</name>
<dbReference type="SUPFAM" id="SSF56300">
    <property type="entry name" value="Metallo-dependent phosphatases"/>
    <property type="match status" value="1"/>
</dbReference>
<accession>A0A941I2D3</accession>
<sequence>MGDLFFCGDTHGKFHHVIDAVQSHRPEAIIFLGDLQVRQPLEIELEEILDLTEVWFIHGNHDTDSDADYDHLFSSELAEQNLHGRVVEIGGYRIAGLGGVFRGQVWMPPNDPKFDSQEDYARQGGKGNLWRGGITRKHRSTIFPIDYASLACQKADILVTHEAPSCHPHGIAAIDHLTRLMNVEWSFHGHHHDNLEYENSLQSFGFNAYGVGLCGIARFDGSRIFLTNN</sequence>
<evidence type="ECO:0000259" key="1">
    <source>
        <dbReference type="Pfam" id="PF00149"/>
    </source>
</evidence>
<dbReference type="Pfam" id="PF00149">
    <property type="entry name" value="Metallophos"/>
    <property type="match status" value="1"/>
</dbReference>
<dbReference type="EMBL" id="JAGSPM010000001">
    <property type="protein sequence ID" value="MBR7745221.1"/>
    <property type="molecule type" value="Genomic_DNA"/>
</dbReference>
<dbReference type="InterPro" id="IPR017056">
    <property type="entry name" value="P-Estase_HI0762_prd"/>
</dbReference>
<feature type="domain" description="Calcineurin-like phosphoesterase" evidence="1">
    <location>
        <begin position="6"/>
        <end position="193"/>
    </location>
</feature>
<dbReference type="AlphaFoldDB" id="A0A941I2D3"/>
<dbReference type="Gene3D" id="3.60.21.10">
    <property type="match status" value="1"/>
</dbReference>
<comment type="caution">
    <text evidence="2">The sequence shown here is derived from an EMBL/GenBank/DDBJ whole genome shotgun (WGS) entry which is preliminary data.</text>
</comment>
<gene>
    <name evidence="2" type="ORF">KDM92_01395</name>
</gene>
<organism evidence="2 3">
    <name type="scientific">Undibacterium baiyunense</name>
    <dbReference type="NCBI Taxonomy" id="2828731"/>
    <lineage>
        <taxon>Bacteria</taxon>
        <taxon>Pseudomonadati</taxon>
        <taxon>Pseudomonadota</taxon>
        <taxon>Betaproteobacteria</taxon>
        <taxon>Burkholderiales</taxon>
        <taxon>Oxalobacteraceae</taxon>
        <taxon>Undibacterium</taxon>
    </lineage>
</organism>
<protein>
    <submittedName>
        <fullName evidence="2">Metallophosphoesterase family protein</fullName>
    </submittedName>
</protein>
<dbReference type="RefSeq" id="WP_212682677.1">
    <property type="nucleotide sequence ID" value="NZ_JAGSPM010000001.1"/>
</dbReference>
<dbReference type="InterPro" id="IPR004843">
    <property type="entry name" value="Calcineurin-like_PHP"/>
</dbReference>
<keyword evidence="3" id="KW-1185">Reference proteome</keyword>
<dbReference type="InterPro" id="IPR029052">
    <property type="entry name" value="Metallo-depent_PP-like"/>
</dbReference>
<reference evidence="2 3" key="1">
    <citation type="submission" date="2021-04" db="EMBL/GenBank/DDBJ databases">
        <title>novel species isolated from subtropical streams in China.</title>
        <authorList>
            <person name="Lu H."/>
        </authorList>
    </citation>
    <scope>NUCLEOTIDE SEQUENCE [LARGE SCALE GENOMIC DNA]</scope>
    <source>
        <strain evidence="2 3">BYS107W</strain>
    </source>
</reference>